<dbReference type="RefSeq" id="WP_041340583.1">
    <property type="nucleotide sequence ID" value="NZ_CP007151.1"/>
</dbReference>
<dbReference type="SUPFAM" id="SSF55729">
    <property type="entry name" value="Acyl-CoA N-acyltransferases (Nat)"/>
    <property type="match status" value="1"/>
</dbReference>
<dbReference type="Gene3D" id="3.40.630.30">
    <property type="match status" value="1"/>
</dbReference>
<organism evidence="4 5">
    <name type="scientific">Marinobacter similis</name>
    <dbReference type="NCBI Taxonomy" id="1420916"/>
    <lineage>
        <taxon>Bacteria</taxon>
        <taxon>Pseudomonadati</taxon>
        <taxon>Pseudomonadota</taxon>
        <taxon>Gammaproteobacteria</taxon>
        <taxon>Pseudomonadales</taxon>
        <taxon>Marinobacteraceae</taxon>
        <taxon>Marinobacter</taxon>
    </lineage>
</organism>
<name>W5YQX6_9GAMM</name>
<dbReference type="OrthoDB" id="9797178at2"/>
<sequence length="178" mass="19337">MKLSLCSESDKPEIQQLFTETFSESDSSAEGALVGQLAQQLMDETDAENAFGFVASENQEIVGCIFFTPLKFDAPSKAVLLSPVAVRTEYQGQGVGQRLIRFGMEQMGKSGVELVFTYGDPNYYSKVGFKTVSQQVAKAPFELSHPEGWLVLSLTGAAIKPLPGVARCVDAFNDPALW</sequence>
<dbReference type="AlphaFoldDB" id="W5YQX6"/>
<dbReference type="PANTHER" id="PTHR43877">
    <property type="entry name" value="AMINOALKYLPHOSPHONATE N-ACETYLTRANSFERASE-RELATED-RELATED"/>
    <property type="match status" value="1"/>
</dbReference>
<dbReference type="PROSITE" id="PS51186">
    <property type="entry name" value="GNAT"/>
    <property type="match status" value="1"/>
</dbReference>
<dbReference type="EMBL" id="CP007151">
    <property type="protein sequence ID" value="AHI28858.1"/>
    <property type="molecule type" value="Genomic_DNA"/>
</dbReference>
<keyword evidence="2" id="KW-0012">Acyltransferase</keyword>
<dbReference type="InterPro" id="IPR016181">
    <property type="entry name" value="Acyl_CoA_acyltransferase"/>
</dbReference>
<dbReference type="GO" id="GO:0016747">
    <property type="term" value="F:acyltransferase activity, transferring groups other than amino-acyl groups"/>
    <property type="evidence" value="ECO:0007669"/>
    <property type="project" value="InterPro"/>
</dbReference>
<feature type="domain" description="N-acetyltransferase" evidence="3">
    <location>
        <begin position="1"/>
        <end position="155"/>
    </location>
</feature>
<dbReference type="KEGG" id="msx:AU14_10190"/>
<protein>
    <submittedName>
        <fullName evidence="4">Acetyltransferase</fullName>
    </submittedName>
</protein>
<proteinExistence type="predicted"/>
<dbReference type="Pfam" id="PF13508">
    <property type="entry name" value="Acetyltransf_7"/>
    <property type="match status" value="1"/>
</dbReference>
<evidence type="ECO:0000256" key="2">
    <source>
        <dbReference type="ARBA" id="ARBA00023315"/>
    </source>
</evidence>
<reference evidence="4 5" key="1">
    <citation type="journal article" date="2014" name="Genome Announc.">
        <title>Draft Genome Sequences of Marinobacter similis A3d10T and Marinobacter salarius R9SW1T.</title>
        <authorList>
            <person name="Ivanova E.P."/>
            <person name="Ng H.J."/>
            <person name="Webb H.K."/>
            <person name="Feng G."/>
            <person name="Oshima K."/>
            <person name="Hattori M."/>
            <person name="Ohkuma M."/>
            <person name="Sergeev A.F."/>
            <person name="Mikhailov V.V."/>
            <person name="Crawford R.J."/>
            <person name="Sawabe T."/>
        </authorList>
    </citation>
    <scope>NUCLEOTIDE SEQUENCE [LARGE SCALE GENOMIC DNA]</scope>
    <source>
        <strain evidence="4 5">A3d10</strain>
    </source>
</reference>
<keyword evidence="1 4" id="KW-0808">Transferase</keyword>
<gene>
    <name evidence="4" type="ORF">AU14_10190</name>
</gene>
<dbReference type="CDD" id="cd04301">
    <property type="entry name" value="NAT_SF"/>
    <property type="match status" value="1"/>
</dbReference>
<evidence type="ECO:0000313" key="4">
    <source>
        <dbReference type="EMBL" id="AHI28858.1"/>
    </source>
</evidence>
<evidence type="ECO:0000256" key="1">
    <source>
        <dbReference type="ARBA" id="ARBA00022679"/>
    </source>
</evidence>
<dbReference type="Proteomes" id="UP000061489">
    <property type="component" value="Chromosome"/>
</dbReference>
<evidence type="ECO:0000259" key="3">
    <source>
        <dbReference type="PROSITE" id="PS51186"/>
    </source>
</evidence>
<dbReference type="InterPro" id="IPR000182">
    <property type="entry name" value="GNAT_dom"/>
</dbReference>
<evidence type="ECO:0000313" key="5">
    <source>
        <dbReference type="Proteomes" id="UP000061489"/>
    </source>
</evidence>
<accession>W5YQX6</accession>
<dbReference type="PANTHER" id="PTHR43877:SF1">
    <property type="entry name" value="ACETYLTRANSFERASE"/>
    <property type="match status" value="1"/>
</dbReference>
<dbReference type="STRING" id="1420916.AU14_10190"/>
<dbReference type="HOGENOM" id="CLU_081840_3_0_6"/>
<keyword evidence="5" id="KW-1185">Reference proteome</keyword>
<dbReference type="InterPro" id="IPR050832">
    <property type="entry name" value="Bact_Acetyltransf"/>
</dbReference>